<name>A0AAW8DG91_9MICC</name>
<reference evidence="1 3" key="1">
    <citation type="submission" date="2023-07" db="EMBL/GenBank/DDBJ databases">
        <title>Sorghum-associated microbial communities from plants grown in Nebraska, USA.</title>
        <authorList>
            <person name="Schachtman D."/>
        </authorList>
    </citation>
    <scope>NUCLEOTIDE SEQUENCE</scope>
    <source>
        <strain evidence="1">DS1006</strain>
        <strain evidence="2 3">DS1016</strain>
    </source>
</reference>
<dbReference type="AlphaFoldDB" id="A0AAW8DG91"/>
<organism evidence="1 4">
    <name type="scientific">Arthrobacter bambusae</name>
    <dbReference type="NCBI Taxonomy" id="1338426"/>
    <lineage>
        <taxon>Bacteria</taxon>
        <taxon>Bacillati</taxon>
        <taxon>Actinomycetota</taxon>
        <taxon>Actinomycetes</taxon>
        <taxon>Micrococcales</taxon>
        <taxon>Micrococcaceae</taxon>
        <taxon>Arthrobacter</taxon>
    </lineage>
</organism>
<protein>
    <submittedName>
        <fullName evidence="1">Uncharacterized protein</fullName>
    </submittedName>
</protein>
<dbReference type="EMBL" id="JAUSRG010000006">
    <property type="protein sequence ID" value="MDP9905659.1"/>
    <property type="molecule type" value="Genomic_DNA"/>
</dbReference>
<gene>
    <name evidence="1" type="ORF">J2S90_002630</name>
    <name evidence="2" type="ORF">J2S93_000008</name>
</gene>
<comment type="caution">
    <text evidence="1">The sequence shown here is derived from an EMBL/GenBank/DDBJ whole genome shotgun (WGS) entry which is preliminary data.</text>
</comment>
<dbReference type="Proteomes" id="UP001230951">
    <property type="component" value="Unassembled WGS sequence"/>
</dbReference>
<dbReference type="Proteomes" id="UP001242995">
    <property type="component" value="Unassembled WGS sequence"/>
</dbReference>
<sequence length="157" mass="17193">MIKKEVGAWIWLTGSLAELSPLDRRTIEHAATVMALELLRAGSVAETAWKQSGEILSGLLTARGPASLSFIGQAEGTGHDLSLLHTVIVTGRGWGQNAGLQHRLTRTVGLPNRESRPRSLIGVHQDYVVTLWPLGREPLESARHAHEDIRRRRAQSG</sequence>
<evidence type="ECO:0000313" key="4">
    <source>
        <dbReference type="Proteomes" id="UP001242995"/>
    </source>
</evidence>
<keyword evidence="3" id="KW-1185">Reference proteome</keyword>
<evidence type="ECO:0000313" key="3">
    <source>
        <dbReference type="Proteomes" id="UP001230951"/>
    </source>
</evidence>
<dbReference type="EMBL" id="JAUSTF010000001">
    <property type="protein sequence ID" value="MDQ0178601.1"/>
    <property type="molecule type" value="Genomic_DNA"/>
</dbReference>
<proteinExistence type="predicted"/>
<evidence type="ECO:0000313" key="2">
    <source>
        <dbReference type="EMBL" id="MDQ0178601.1"/>
    </source>
</evidence>
<accession>A0AAW8DG91</accession>
<evidence type="ECO:0000313" key="1">
    <source>
        <dbReference type="EMBL" id="MDP9905659.1"/>
    </source>
</evidence>